<dbReference type="InterPro" id="IPR029021">
    <property type="entry name" value="Prot-tyrosine_phosphatase-like"/>
</dbReference>
<dbReference type="EMBL" id="CP003010">
    <property type="protein sequence ID" value="AEO64960.1"/>
    <property type="molecule type" value="Genomic_DNA"/>
</dbReference>
<dbReference type="InterPro" id="IPR026893">
    <property type="entry name" value="Tyr/Ser_Pase_IphP-type"/>
</dbReference>
<dbReference type="GeneID" id="11518055"/>
<evidence type="ECO:0000313" key="3">
    <source>
        <dbReference type="EMBL" id="AEO64960.1"/>
    </source>
</evidence>
<dbReference type="STRING" id="578455.G2R292"/>
<dbReference type="Pfam" id="PF13350">
    <property type="entry name" value="Y_phosphatase3"/>
    <property type="match status" value="1"/>
</dbReference>
<proteinExistence type="predicted"/>
<dbReference type="InterPro" id="IPR016130">
    <property type="entry name" value="Tyr_Pase_AS"/>
</dbReference>
<feature type="region of interest" description="Disordered" evidence="1">
    <location>
        <begin position="1"/>
        <end position="44"/>
    </location>
</feature>
<dbReference type="RefSeq" id="XP_003651296.1">
    <property type="nucleotide sequence ID" value="XM_003651248.1"/>
</dbReference>
<reference evidence="3 4" key="1">
    <citation type="journal article" date="2011" name="Nat. Biotechnol.">
        <title>Comparative genomic analysis of the thermophilic biomass-degrading fungi Myceliophthora thermophila and Thielavia terrestris.</title>
        <authorList>
            <person name="Berka R.M."/>
            <person name="Grigoriev I.V."/>
            <person name="Otillar R."/>
            <person name="Salamov A."/>
            <person name="Grimwood J."/>
            <person name="Reid I."/>
            <person name="Ishmael N."/>
            <person name="John T."/>
            <person name="Darmond C."/>
            <person name="Moisan M.-C."/>
            <person name="Henrissat B."/>
            <person name="Coutinho P.M."/>
            <person name="Lombard V."/>
            <person name="Natvig D.O."/>
            <person name="Lindquist E."/>
            <person name="Schmutz J."/>
            <person name="Lucas S."/>
            <person name="Harris P."/>
            <person name="Powlowski J."/>
            <person name="Bellemare A."/>
            <person name="Taylor D."/>
            <person name="Butler G."/>
            <person name="de Vries R.P."/>
            <person name="Allijn I.E."/>
            <person name="van den Brink J."/>
            <person name="Ushinsky S."/>
            <person name="Storms R."/>
            <person name="Powell A.J."/>
            <person name="Paulsen I.T."/>
            <person name="Elbourne L.D.H."/>
            <person name="Baker S.E."/>
            <person name="Magnuson J."/>
            <person name="LaBoissiere S."/>
            <person name="Clutterbuck A.J."/>
            <person name="Martinez D."/>
            <person name="Wogulis M."/>
            <person name="de Leon A.L."/>
            <person name="Rey M.W."/>
            <person name="Tsang A."/>
        </authorList>
    </citation>
    <scope>NUCLEOTIDE SEQUENCE [LARGE SCALE GENOMIC DNA]</scope>
    <source>
        <strain evidence="4">ATCC 38088 / NRRL 8126</strain>
    </source>
</reference>
<dbReference type="PANTHER" id="PTHR31126">
    <property type="entry name" value="TYROSINE-PROTEIN PHOSPHATASE"/>
    <property type="match status" value="1"/>
</dbReference>
<dbReference type="AlphaFoldDB" id="G2R292"/>
<dbReference type="PANTHER" id="PTHR31126:SF1">
    <property type="entry name" value="TYROSINE SPECIFIC PROTEIN PHOSPHATASES DOMAIN-CONTAINING PROTEIN"/>
    <property type="match status" value="1"/>
</dbReference>
<dbReference type="PROSITE" id="PS00383">
    <property type="entry name" value="TYR_PHOSPHATASE_1"/>
    <property type="match status" value="1"/>
</dbReference>
<dbReference type="Gene3D" id="3.90.190.10">
    <property type="entry name" value="Protein tyrosine phosphatase superfamily"/>
    <property type="match status" value="1"/>
</dbReference>
<dbReference type="InterPro" id="IPR000387">
    <property type="entry name" value="Tyr_Pase_dom"/>
</dbReference>
<dbReference type="GO" id="GO:0004721">
    <property type="term" value="F:phosphoprotein phosphatase activity"/>
    <property type="evidence" value="ECO:0007669"/>
    <property type="project" value="InterPro"/>
</dbReference>
<evidence type="ECO:0000259" key="2">
    <source>
        <dbReference type="PROSITE" id="PS50056"/>
    </source>
</evidence>
<dbReference type="PROSITE" id="PS50056">
    <property type="entry name" value="TYR_PHOSPHATASE_2"/>
    <property type="match status" value="1"/>
</dbReference>
<protein>
    <recommendedName>
        <fullName evidence="2">Tyrosine specific protein phosphatases domain-containing protein</fullName>
    </recommendedName>
</protein>
<organism evidence="3 4">
    <name type="scientific">Thermothielavioides terrestris (strain ATCC 38088 / NRRL 8126)</name>
    <name type="common">Thielavia terrestris</name>
    <dbReference type="NCBI Taxonomy" id="578455"/>
    <lineage>
        <taxon>Eukaryota</taxon>
        <taxon>Fungi</taxon>
        <taxon>Dikarya</taxon>
        <taxon>Ascomycota</taxon>
        <taxon>Pezizomycotina</taxon>
        <taxon>Sordariomycetes</taxon>
        <taxon>Sordariomycetidae</taxon>
        <taxon>Sordariales</taxon>
        <taxon>Chaetomiaceae</taxon>
        <taxon>Thermothielavioides</taxon>
        <taxon>Thermothielavioides terrestris</taxon>
    </lineage>
</organism>
<dbReference type="OrthoDB" id="449382at2759"/>
<accession>G2R292</accession>
<evidence type="ECO:0000313" key="4">
    <source>
        <dbReference type="Proteomes" id="UP000008181"/>
    </source>
</evidence>
<name>G2R292_THETT</name>
<keyword evidence="4" id="KW-1185">Reference proteome</keyword>
<evidence type="ECO:0000256" key="1">
    <source>
        <dbReference type="SAM" id="MobiDB-lite"/>
    </source>
</evidence>
<feature type="compositionally biased region" description="Low complexity" evidence="1">
    <location>
        <begin position="14"/>
        <end position="35"/>
    </location>
</feature>
<dbReference type="eggNOG" id="ENOG502SP48">
    <property type="taxonomic scope" value="Eukaryota"/>
</dbReference>
<gene>
    <name evidence="3" type="ORF">THITE_2075269</name>
</gene>
<sequence length="333" mass="36105">MATTFDSDRAAACTTTDTATTTTTSTSSSTTGSTTLPSPPFIDAPGLANLRDAGGYALSSQPGKAIRRGVLYRSADLTRLDSGGRAALRRLGITRVFDLRSAAELEKHDAVQQQQQNPPGGWAWEGATRVFVPVFLDKDYSPEALAWRFRNYSDGPQGFVKAYSAILAAAAEPDHPYAPFRTVLEHFASPSSPPEPVLVHCTAGKDRTGVLVALILSLCGLDDAAVAHEYSLTDLGLASRREEIVRHLMQGETLFGDRERAERMVGARKENMLETLALIRERYGSVEGYVIDHLGLSPASVEQIRKNLVVDIAEGEEPLDWRSLAGLNGEPHR</sequence>
<feature type="domain" description="Tyrosine specific protein phosphatases" evidence="2">
    <location>
        <begin position="178"/>
        <end position="245"/>
    </location>
</feature>
<dbReference type="HOGENOM" id="CLU_057546_1_3_1"/>
<dbReference type="Proteomes" id="UP000008181">
    <property type="component" value="Chromosome 2"/>
</dbReference>
<dbReference type="SUPFAM" id="SSF52799">
    <property type="entry name" value="(Phosphotyrosine protein) phosphatases II"/>
    <property type="match status" value="1"/>
</dbReference>
<dbReference type="KEGG" id="ttt:THITE_2075269"/>
<dbReference type="FunFam" id="3.90.190.10:FF:000123">
    <property type="entry name" value="Similar to protein tyrosine/serine phosphatase"/>
    <property type="match status" value="1"/>
</dbReference>